<organism evidence="1 2">
    <name type="scientific">Lysobacter arseniciresistens ZS79</name>
    <dbReference type="NCBI Taxonomy" id="913325"/>
    <lineage>
        <taxon>Bacteria</taxon>
        <taxon>Pseudomonadati</taxon>
        <taxon>Pseudomonadota</taxon>
        <taxon>Gammaproteobacteria</taxon>
        <taxon>Lysobacterales</taxon>
        <taxon>Lysobacteraceae</taxon>
        <taxon>Novilysobacter</taxon>
    </lineage>
</organism>
<dbReference type="Gene3D" id="2.60.120.620">
    <property type="entry name" value="q2cbj1_9rhob like domain"/>
    <property type="match status" value="1"/>
</dbReference>
<dbReference type="STRING" id="913325.N799_09605"/>
<keyword evidence="2" id="KW-1185">Reference proteome</keyword>
<evidence type="ECO:0000313" key="2">
    <source>
        <dbReference type="Proteomes" id="UP000029989"/>
    </source>
</evidence>
<dbReference type="OrthoDB" id="6681382at2"/>
<dbReference type="GO" id="GO:0051213">
    <property type="term" value="F:dioxygenase activity"/>
    <property type="evidence" value="ECO:0007669"/>
    <property type="project" value="InterPro"/>
</dbReference>
<sequence length="244" mass="27292">MERFRRLVRRDGFAFAGADEVDPLLDALGGLEDWADFAASWDRLEPDRYLIATGRRRRRRHAVFAWDEAGPRNEGTGLRRLPPQPHFQTTVHNPLQGGIERWFAPMEEVAVGSSFHTLARLGASVFEALDGRASTPWFIEAHQFRIEAAPGQAGEPTPEGMHRDGVDYVLVAMIARHNIERGTTSIHAPDRTTLGSFTLTRPRDIALVDDHRVLHGVTAVTPRDPAAAAHRDVLVLTYRRRPSA</sequence>
<reference evidence="1 2" key="1">
    <citation type="journal article" date="2015" name="Stand. Genomic Sci.">
        <title>Genomic information of the arsenic-resistant bacterium Lysobacter arseniciresistens type strain ZS79(T) and comparison of Lysobacter draft genomes.</title>
        <authorList>
            <person name="Liu L."/>
            <person name="Zhang S."/>
            <person name="Luo M."/>
            <person name="Wang G."/>
        </authorList>
    </citation>
    <scope>NUCLEOTIDE SEQUENCE [LARGE SCALE GENOMIC DNA]</scope>
    <source>
        <strain evidence="1 2">ZS79</strain>
    </source>
</reference>
<proteinExistence type="predicted"/>
<dbReference type="eggNOG" id="COG4340">
    <property type="taxonomic scope" value="Bacteria"/>
</dbReference>
<evidence type="ECO:0008006" key="3">
    <source>
        <dbReference type="Google" id="ProtNLM"/>
    </source>
</evidence>
<gene>
    <name evidence="1" type="ORF">N799_09605</name>
</gene>
<comment type="caution">
    <text evidence="1">The sequence shown here is derived from an EMBL/GenBank/DDBJ whole genome shotgun (WGS) entry which is preliminary data.</text>
</comment>
<evidence type="ECO:0000313" key="1">
    <source>
        <dbReference type="EMBL" id="KGM54395.1"/>
    </source>
</evidence>
<name>A0A0A0EW23_9GAMM</name>
<dbReference type="InterPro" id="IPR018724">
    <property type="entry name" value="2OG-Fe_dioxygenase"/>
</dbReference>
<dbReference type="Pfam" id="PF10014">
    <property type="entry name" value="2OG-Fe_Oxy_2"/>
    <property type="match status" value="1"/>
</dbReference>
<protein>
    <recommendedName>
        <fullName evidence="3">2OG-Fe dioxygenase family protein</fullName>
    </recommendedName>
</protein>
<dbReference type="Proteomes" id="UP000029989">
    <property type="component" value="Unassembled WGS sequence"/>
</dbReference>
<dbReference type="AlphaFoldDB" id="A0A0A0EW23"/>
<dbReference type="EMBL" id="AVPT01000027">
    <property type="protein sequence ID" value="KGM54395.1"/>
    <property type="molecule type" value="Genomic_DNA"/>
</dbReference>
<accession>A0A0A0EW23</accession>